<keyword evidence="5 6" id="KW-0804">Transcription</keyword>
<dbReference type="Proteomes" id="UP000011613">
    <property type="component" value="Unassembled WGS sequence"/>
</dbReference>
<dbReference type="GO" id="GO:0003677">
    <property type="term" value="F:DNA binding"/>
    <property type="evidence" value="ECO:0007669"/>
    <property type="project" value="UniProtKB-KW"/>
</dbReference>
<dbReference type="NCBIfam" id="NF002169">
    <property type="entry name" value="PRK01002.1"/>
    <property type="match status" value="1"/>
</dbReference>
<dbReference type="InterPro" id="IPR010985">
    <property type="entry name" value="Ribbon_hlx_hlx"/>
</dbReference>
<comment type="caution">
    <text evidence="8">The sequence shown here is derived from an EMBL/GenBank/DDBJ whole genome shotgun (WGS) entry which is preliminary data.</text>
</comment>
<dbReference type="HAMAP" id="MF_00476">
    <property type="entry name" value="NikR"/>
    <property type="match status" value="1"/>
</dbReference>
<gene>
    <name evidence="8" type="ORF">C490_18543</name>
</gene>
<dbReference type="InterPro" id="IPR027271">
    <property type="entry name" value="Acetolactate_synth/TF_NikR_C"/>
</dbReference>
<feature type="domain" description="Transcription factor NikR nickel binding C-terminal" evidence="7">
    <location>
        <begin position="67"/>
        <end position="141"/>
    </location>
</feature>
<dbReference type="EMBL" id="AOIC01000128">
    <property type="protein sequence ID" value="ELY62384.1"/>
    <property type="molecule type" value="Genomic_DNA"/>
</dbReference>
<keyword evidence="4 6" id="KW-0238">DNA-binding</keyword>
<keyword evidence="3 6" id="KW-0805">Transcription regulation</keyword>
<dbReference type="CDD" id="cd22231">
    <property type="entry name" value="RHH_NikR_HicB-like"/>
    <property type="match status" value="1"/>
</dbReference>
<name>L9XKS1_NATGS</name>
<evidence type="ECO:0000256" key="2">
    <source>
        <dbReference type="ARBA" id="ARBA00022723"/>
    </source>
</evidence>
<comment type="function">
    <text evidence="6">Transcriptional regulator.</text>
</comment>
<evidence type="ECO:0000256" key="4">
    <source>
        <dbReference type="ARBA" id="ARBA00023125"/>
    </source>
</evidence>
<sequence length="148" mass="16596">MDFARTDCMSDELDRISLTLPPAMVARLDEIVEEWEYDSRSGAVRDGLREFFAACEWEADPEGRYHGTIVVVHEHDHDSDVAGELQTVQHEQADIILSLQHIHLSHDRCMETIAVDGPGDAIRELANRLRSVPGVQRVTFVIGDSATD</sequence>
<dbReference type="InterPro" id="IPR022988">
    <property type="entry name" value="Ni_resp_reg_NikR"/>
</dbReference>
<protein>
    <recommendedName>
        <fullName evidence="6">Putative nickel-responsive regulator</fullName>
    </recommendedName>
</protein>
<dbReference type="Gene3D" id="1.10.1220.10">
    <property type="entry name" value="Met repressor-like"/>
    <property type="match status" value="1"/>
</dbReference>
<accession>L9XKS1</accession>
<evidence type="ECO:0000256" key="3">
    <source>
        <dbReference type="ARBA" id="ARBA00023015"/>
    </source>
</evidence>
<evidence type="ECO:0000259" key="7">
    <source>
        <dbReference type="Pfam" id="PF08753"/>
    </source>
</evidence>
<dbReference type="PANTHER" id="PTHR34719:SF2">
    <property type="entry name" value="NICKEL-RESPONSIVE REGULATOR"/>
    <property type="match status" value="1"/>
</dbReference>
<dbReference type="GO" id="GO:0016151">
    <property type="term" value="F:nickel cation binding"/>
    <property type="evidence" value="ECO:0007669"/>
    <property type="project" value="UniProtKB-UniRule"/>
</dbReference>
<feature type="binding site" evidence="6">
    <location>
        <position position="109"/>
    </location>
    <ligand>
        <name>Ni(2+)</name>
        <dbReference type="ChEBI" id="CHEBI:49786"/>
    </ligand>
</feature>
<dbReference type="AlphaFoldDB" id="L9XKS1"/>
<reference evidence="8 9" key="1">
    <citation type="journal article" date="2014" name="PLoS Genet.">
        <title>Phylogenetically driven sequencing of extremely halophilic archaea reveals strategies for static and dynamic osmo-response.</title>
        <authorList>
            <person name="Becker E.A."/>
            <person name="Seitzer P.M."/>
            <person name="Tritt A."/>
            <person name="Larsen D."/>
            <person name="Krusor M."/>
            <person name="Yao A.I."/>
            <person name="Wu D."/>
            <person name="Madern D."/>
            <person name="Eisen J.A."/>
            <person name="Darling A.E."/>
            <person name="Facciotti M.T."/>
        </authorList>
    </citation>
    <scope>NUCLEOTIDE SEQUENCE [LARGE SCALE GENOMIC DNA]</scope>
    <source>
        <strain evidence="8 9">SP2</strain>
    </source>
</reference>
<dbReference type="InterPro" id="IPR013321">
    <property type="entry name" value="Arc_rbn_hlx_hlx"/>
</dbReference>
<dbReference type="PANTHER" id="PTHR34719">
    <property type="entry name" value="NICKEL-RESPONSIVE REGULATOR"/>
    <property type="match status" value="1"/>
</dbReference>
<feature type="binding site" evidence="6">
    <location>
        <position position="101"/>
    </location>
    <ligand>
        <name>Ni(2+)</name>
        <dbReference type="ChEBI" id="CHEBI:49786"/>
    </ligand>
</feature>
<evidence type="ECO:0000313" key="9">
    <source>
        <dbReference type="Proteomes" id="UP000011613"/>
    </source>
</evidence>
<dbReference type="Gene3D" id="3.30.70.1150">
    <property type="entry name" value="ACT-like. Chain A, domain 2"/>
    <property type="match status" value="1"/>
</dbReference>
<dbReference type="InterPro" id="IPR050192">
    <property type="entry name" value="CopG/NikR_regulator"/>
</dbReference>
<dbReference type="InterPro" id="IPR045865">
    <property type="entry name" value="ACT-like_dom_sf"/>
</dbReference>
<dbReference type="Pfam" id="PF08753">
    <property type="entry name" value="NikR_C"/>
    <property type="match status" value="1"/>
</dbReference>
<dbReference type="PATRIC" id="fig|797304.7.peg.3760"/>
<organism evidence="8 9">
    <name type="scientific">Natronobacterium gregoryi (strain ATCC 43098 / DSM 3393 / CCM 3738 / CIP 104747 / IAM 13177 / JCM 8860 / NBRC 102187 / NCIMB 2189 / SP2)</name>
    <dbReference type="NCBI Taxonomy" id="797304"/>
    <lineage>
        <taxon>Archaea</taxon>
        <taxon>Methanobacteriati</taxon>
        <taxon>Methanobacteriota</taxon>
        <taxon>Stenosarchaea group</taxon>
        <taxon>Halobacteria</taxon>
        <taxon>Halobacteriales</taxon>
        <taxon>Natrialbaceae</taxon>
        <taxon>Natronobacterium</taxon>
    </lineage>
</organism>
<comment type="cofactor">
    <cofactor evidence="6">
        <name>Ni(2+)</name>
        <dbReference type="ChEBI" id="CHEBI:49786"/>
    </cofactor>
    <text evidence="6">Binds 1 nickel ion per subunit.</text>
</comment>
<evidence type="ECO:0000256" key="1">
    <source>
        <dbReference type="ARBA" id="ARBA00022596"/>
    </source>
</evidence>
<feature type="binding site" evidence="6">
    <location>
        <position position="90"/>
    </location>
    <ligand>
        <name>Ni(2+)</name>
        <dbReference type="ChEBI" id="CHEBI:49786"/>
    </ligand>
</feature>
<evidence type="ECO:0000313" key="8">
    <source>
        <dbReference type="EMBL" id="ELY62384.1"/>
    </source>
</evidence>
<dbReference type="SUPFAM" id="SSF47598">
    <property type="entry name" value="Ribbon-helix-helix"/>
    <property type="match status" value="1"/>
</dbReference>
<evidence type="ECO:0000256" key="6">
    <source>
        <dbReference type="HAMAP-Rule" id="MF_00476"/>
    </source>
</evidence>
<dbReference type="SUPFAM" id="SSF55021">
    <property type="entry name" value="ACT-like"/>
    <property type="match status" value="1"/>
</dbReference>
<evidence type="ECO:0000256" key="5">
    <source>
        <dbReference type="ARBA" id="ARBA00023163"/>
    </source>
</evidence>
<keyword evidence="1 6" id="KW-0533">Nickel</keyword>
<comment type="similarity">
    <text evidence="6">Belongs to the transcriptional regulatory CopG/NikR family.</text>
</comment>
<dbReference type="InterPro" id="IPR014864">
    <property type="entry name" value="TF_NikR_Ni-bd_C"/>
</dbReference>
<keyword evidence="2 6" id="KW-0479">Metal-binding</keyword>
<dbReference type="GO" id="GO:0010045">
    <property type="term" value="P:response to nickel cation"/>
    <property type="evidence" value="ECO:0007669"/>
    <property type="project" value="InterPro"/>
</dbReference>
<proteinExistence type="inferred from homology"/>
<dbReference type="GO" id="GO:0003700">
    <property type="term" value="F:DNA-binding transcription factor activity"/>
    <property type="evidence" value="ECO:0007669"/>
    <property type="project" value="UniProtKB-UniRule"/>
</dbReference>
<feature type="binding site" evidence="6">
    <location>
        <position position="103"/>
    </location>
    <ligand>
        <name>Ni(2+)</name>
        <dbReference type="ChEBI" id="CHEBI:49786"/>
    </ligand>
</feature>